<dbReference type="AlphaFoldDB" id="A0A9Q1H600"/>
<dbReference type="Proteomes" id="UP001152320">
    <property type="component" value="Chromosome 8"/>
</dbReference>
<feature type="transmembrane region" description="Helical" evidence="1">
    <location>
        <begin position="52"/>
        <end position="69"/>
    </location>
</feature>
<accession>A0A9Q1H600</accession>
<evidence type="ECO:0000313" key="3">
    <source>
        <dbReference type="Proteomes" id="UP001152320"/>
    </source>
</evidence>
<keyword evidence="1" id="KW-0812">Transmembrane</keyword>
<reference evidence="2" key="1">
    <citation type="submission" date="2021-10" db="EMBL/GenBank/DDBJ databases">
        <title>Tropical sea cucumber genome reveals ecological adaptation and Cuvierian tubules defense mechanism.</title>
        <authorList>
            <person name="Chen T."/>
        </authorList>
    </citation>
    <scope>NUCLEOTIDE SEQUENCE</scope>
    <source>
        <strain evidence="2">Nanhai2018</strain>
        <tissue evidence="2">Muscle</tissue>
    </source>
</reference>
<feature type="transmembrane region" description="Helical" evidence="1">
    <location>
        <begin position="175"/>
        <end position="194"/>
    </location>
</feature>
<feature type="transmembrane region" description="Helical" evidence="1">
    <location>
        <begin position="206"/>
        <end position="225"/>
    </location>
</feature>
<evidence type="ECO:0000256" key="1">
    <source>
        <dbReference type="SAM" id="Phobius"/>
    </source>
</evidence>
<keyword evidence="1" id="KW-1133">Transmembrane helix</keyword>
<feature type="transmembrane region" description="Helical" evidence="1">
    <location>
        <begin position="373"/>
        <end position="395"/>
    </location>
</feature>
<evidence type="ECO:0000313" key="2">
    <source>
        <dbReference type="EMBL" id="KAJ8036792.1"/>
    </source>
</evidence>
<keyword evidence="1" id="KW-0472">Membrane</keyword>
<sequence length="524" mass="60609">MGQMSCRRNSSEFERLIPQNNNVAINGSVKCGVYGSTLGGQDKTDTKTKWPFPLWLLMTFLCMFYHRIVTRKRKCYSCYVKDISHRRASNFDNCTNEEAFLLDPICLEYEYDGDEWLNDYQLSEAAVLDNENNDQILDGNCDVCKVTLWNHLGQAKAYSDQDIGVTSWNFGWSKYVSILGLLFAIACIIYEIGYYMNKMWGRQDKLLHFISYNAFLICISLYPVMSMCSKVRSISGRIKNVPLFSWATTLNARFIVKRMQFLNLHKKGLPGKFLLFLCLIWPTCNAIYRSCIYFYLVKRKTDFHTKFSVASTGALLIWWGCFVYVLYLMRISFQRQFMLTLAYIKDKEGALDHCRTCLSHVVLDFNCFRSCTVIYMAVMVPFTVLGVTTNISWQYRLSGSCYFVEHFEIESSINILIWSNIVMFIVLSVIAIGGLDLCYIWDNFSLSITQMQNEIHGQFWRKIFTHITHISGEHSTMSLTLVWSVIGFYMGLHFGDDQEIDYGVGKCNLVNITQVNSIVGYATY</sequence>
<proteinExistence type="predicted"/>
<dbReference type="OrthoDB" id="10042460at2759"/>
<organism evidence="2 3">
    <name type="scientific">Holothuria leucospilota</name>
    <name type="common">Black long sea cucumber</name>
    <name type="synonym">Mertensiothuria leucospilota</name>
    <dbReference type="NCBI Taxonomy" id="206669"/>
    <lineage>
        <taxon>Eukaryota</taxon>
        <taxon>Metazoa</taxon>
        <taxon>Echinodermata</taxon>
        <taxon>Eleutherozoa</taxon>
        <taxon>Echinozoa</taxon>
        <taxon>Holothuroidea</taxon>
        <taxon>Aspidochirotacea</taxon>
        <taxon>Aspidochirotida</taxon>
        <taxon>Holothuriidae</taxon>
        <taxon>Holothuria</taxon>
    </lineage>
</organism>
<feature type="transmembrane region" description="Helical" evidence="1">
    <location>
        <begin position="307"/>
        <end position="329"/>
    </location>
</feature>
<keyword evidence="3" id="KW-1185">Reference proteome</keyword>
<dbReference type="EMBL" id="JAIZAY010000008">
    <property type="protein sequence ID" value="KAJ8036792.1"/>
    <property type="molecule type" value="Genomic_DNA"/>
</dbReference>
<feature type="transmembrane region" description="Helical" evidence="1">
    <location>
        <begin position="273"/>
        <end position="295"/>
    </location>
</feature>
<protein>
    <submittedName>
        <fullName evidence="2">Uncharacterized protein</fullName>
    </submittedName>
</protein>
<feature type="transmembrane region" description="Helical" evidence="1">
    <location>
        <begin position="415"/>
        <end position="441"/>
    </location>
</feature>
<name>A0A9Q1H600_HOLLE</name>
<gene>
    <name evidence="2" type="ORF">HOLleu_17430</name>
</gene>
<comment type="caution">
    <text evidence="2">The sequence shown here is derived from an EMBL/GenBank/DDBJ whole genome shotgun (WGS) entry which is preliminary data.</text>
</comment>